<keyword evidence="2" id="KW-1185">Reference proteome</keyword>
<reference evidence="1 2" key="1">
    <citation type="journal article" date="2019" name="BMC Genomics">
        <title>New insights from Opisthorchis felineus genome: update on genomics of the epidemiologically important liver flukes.</title>
        <authorList>
            <person name="Ershov N.I."/>
            <person name="Mordvinov V.A."/>
            <person name="Prokhortchouk E.B."/>
            <person name="Pakharukova M.Y."/>
            <person name="Gunbin K.V."/>
            <person name="Ustyantsev K."/>
            <person name="Genaev M.A."/>
            <person name="Blinov A.G."/>
            <person name="Mazur A."/>
            <person name="Boulygina E."/>
            <person name="Tsygankova S."/>
            <person name="Khrameeva E."/>
            <person name="Chekanov N."/>
            <person name="Fan G."/>
            <person name="Xiao A."/>
            <person name="Zhang H."/>
            <person name="Xu X."/>
            <person name="Yang H."/>
            <person name="Solovyev V."/>
            <person name="Lee S.M."/>
            <person name="Liu X."/>
            <person name="Afonnikov D.A."/>
            <person name="Skryabin K.G."/>
        </authorList>
    </citation>
    <scope>NUCLEOTIDE SEQUENCE [LARGE SCALE GENOMIC DNA]</scope>
    <source>
        <strain evidence="1">AK-0245</strain>
        <tissue evidence="1">Whole organism</tissue>
    </source>
</reference>
<organism evidence="1 2">
    <name type="scientific">Opisthorchis felineus</name>
    <dbReference type="NCBI Taxonomy" id="147828"/>
    <lineage>
        <taxon>Eukaryota</taxon>
        <taxon>Metazoa</taxon>
        <taxon>Spiralia</taxon>
        <taxon>Lophotrochozoa</taxon>
        <taxon>Platyhelminthes</taxon>
        <taxon>Trematoda</taxon>
        <taxon>Digenea</taxon>
        <taxon>Opisthorchiida</taxon>
        <taxon>Opisthorchiata</taxon>
        <taxon>Opisthorchiidae</taxon>
        <taxon>Opisthorchis</taxon>
    </lineage>
</organism>
<evidence type="ECO:0000313" key="1">
    <source>
        <dbReference type="EMBL" id="TGZ61655.1"/>
    </source>
</evidence>
<accession>A0A4S2LDT3</accession>
<dbReference type="EMBL" id="SJOL01007873">
    <property type="protein sequence ID" value="TGZ61655.1"/>
    <property type="molecule type" value="Genomic_DNA"/>
</dbReference>
<evidence type="ECO:0000313" key="2">
    <source>
        <dbReference type="Proteomes" id="UP000308267"/>
    </source>
</evidence>
<name>A0A4S2LDT3_OPIFE</name>
<protein>
    <submittedName>
        <fullName evidence="1">Uncharacterized protein</fullName>
    </submittedName>
</protein>
<sequence>NHLSYQRYCTGGCPTHVGFLINVFPNVSDLFTFYSLSVLDSSHCETLERLPILNNQASCTCAGSVLLICSLSCSESPYLLQKILTELFNSSADSVSCSLQLDASIVLSSHLPSD</sequence>
<comment type="caution">
    <text evidence="1">The sequence shown here is derived from an EMBL/GenBank/DDBJ whole genome shotgun (WGS) entry which is preliminary data.</text>
</comment>
<dbReference type="AlphaFoldDB" id="A0A4S2LDT3"/>
<proteinExistence type="predicted"/>
<gene>
    <name evidence="1" type="ORF">CRM22_007890</name>
</gene>
<feature type="non-terminal residue" evidence="1">
    <location>
        <position position="1"/>
    </location>
</feature>
<dbReference type="Proteomes" id="UP000308267">
    <property type="component" value="Unassembled WGS sequence"/>
</dbReference>